<dbReference type="Gene3D" id="3.30.2310.20">
    <property type="entry name" value="RelE-like"/>
    <property type="match status" value="1"/>
</dbReference>
<keyword evidence="3" id="KW-1185">Reference proteome</keyword>
<organism evidence="2 3">
    <name type="scientific">Cyclobacterium amurskyense</name>
    <dbReference type="NCBI Taxonomy" id="320787"/>
    <lineage>
        <taxon>Bacteria</taxon>
        <taxon>Pseudomonadati</taxon>
        <taxon>Bacteroidota</taxon>
        <taxon>Cytophagia</taxon>
        <taxon>Cytophagales</taxon>
        <taxon>Cyclobacteriaceae</taxon>
        <taxon>Cyclobacterium</taxon>
    </lineage>
</organism>
<dbReference type="AlphaFoldDB" id="A0A0H4P9Y0"/>
<protein>
    <submittedName>
        <fullName evidence="2">Plasmid stabilization system protein</fullName>
    </submittedName>
</protein>
<reference evidence="2 3" key="1">
    <citation type="submission" date="2015-07" db="EMBL/GenBank/DDBJ databases">
        <authorList>
            <person name="Kim K.M."/>
        </authorList>
    </citation>
    <scope>NUCLEOTIDE SEQUENCE [LARGE SCALE GENOMIC DNA]</scope>
    <source>
        <strain evidence="2 3">KCTC 12363</strain>
    </source>
</reference>
<evidence type="ECO:0000313" key="2">
    <source>
        <dbReference type="EMBL" id="AKP51281.1"/>
    </source>
</evidence>
<evidence type="ECO:0000256" key="1">
    <source>
        <dbReference type="ARBA" id="ARBA00022649"/>
    </source>
</evidence>
<name>A0A0H4P9Y0_9BACT</name>
<dbReference type="EMBL" id="CP012040">
    <property type="protein sequence ID" value="AKP51281.1"/>
    <property type="molecule type" value="Genomic_DNA"/>
</dbReference>
<accession>A0A0H4P9Y0</accession>
<dbReference type="Pfam" id="PF05016">
    <property type="entry name" value="ParE_toxin"/>
    <property type="match status" value="1"/>
</dbReference>
<sequence>MYNSEILPFAKKDISEAASWYNSKEKGLGNRFIQAVRNKVMLIRQNPKISSIRYDTVQTAVLDIFPFMIHYTVDDFKKIVIIVGVFHTSLDPGRWTKRK</sequence>
<dbReference type="OrthoDB" id="595476at2"/>
<keyword evidence="1" id="KW-1277">Toxin-antitoxin system</keyword>
<dbReference type="RefSeq" id="WP_048641634.1">
    <property type="nucleotide sequence ID" value="NZ_CAXBGM010000060.1"/>
</dbReference>
<gene>
    <name evidence="2" type="ORF">CA2015_1849</name>
</gene>
<dbReference type="KEGG" id="camu:CA2015_1849"/>
<dbReference type="InterPro" id="IPR035093">
    <property type="entry name" value="RelE/ParE_toxin_dom_sf"/>
</dbReference>
<dbReference type="STRING" id="320787.CA2015_1849"/>
<dbReference type="Proteomes" id="UP000036520">
    <property type="component" value="Chromosome"/>
</dbReference>
<evidence type="ECO:0000313" key="3">
    <source>
        <dbReference type="Proteomes" id="UP000036520"/>
    </source>
</evidence>
<dbReference type="InterPro" id="IPR007712">
    <property type="entry name" value="RelE/ParE_toxin"/>
</dbReference>
<proteinExistence type="predicted"/>